<sequence>MLVFVASSTQLQRIREVGQVMGPTVGIVLEQFGVTTNEPPTLVHRQSCYSPSMAQIAPTLLLRDQRCNSPISNEQSSLAIGLGSIAIGKGCGDHYALFWAYRRGEEGQWTKDSRNRGTVSGHQTYSLI</sequence>
<reference evidence="1 2" key="1">
    <citation type="submission" date="2024-01" db="EMBL/GenBank/DDBJ databases">
        <title>The genomes of 5 underutilized Papilionoideae crops provide insights into root nodulation and disease resistanc.</title>
        <authorList>
            <person name="Jiang F."/>
        </authorList>
    </citation>
    <scope>NUCLEOTIDE SEQUENCE [LARGE SCALE GENOMIC DNA]</scope>
    <source>
        <strain evidence="1">JINMINGXINNONG_FW02</strain>
        <tissue evidence="1">Leaves</tissue>
    </source>
</reference>
<protein>
    <submittedName>
        <fullName evidence="1">Uncharacterized protein</fullName>
    </submittedName>
</protein>
<evidence type="ECO:0000313" key="1">
    <source>
        <dbReference type="EMBL" id="KAK7357055.1"/>
    </source>
</evidence>
<keyword evidence="2" id="KW-1185">Reference proteome</keyword>
<dbReference type="Proteomes" id="UP001374584">
    <property type="component" value="Unassembled WGS sequence"/>
</dbReference>
<dbReference type="AlphaFoldDB" id="A0AAN9MLW1"/>
<comment type="caution">
    <text evidence="1">The sequence shown here is derived from an EMBL/GenBank/DDBJ whole genome shotgun (WGS) entry which is preliminary data.</text>
</comment>
<dbReference type="EMBL" id="JAYMYR010000006">
    <property type="protein sequence ID" value="KAK7357055.1"/>
    <property type="molecule type" value="Genomic_DNA"/>
</dbReference>
<organism evidence="1 2">
    <name type="scientific">Phaseolus coccineus</name>
    <name type="common">Scarlet runner bean</name>
    <name type="synonym">Phaseolus multiflorus</name>
    <dbReference type="NCBI Taxonomy" id="3886"/>
    <lineage>
        <taxon>Eukaryota</taxon>
        <taxon>Viridiplantae</taxon>
        <taxon>Streptophyta</taxon>
        <taxon>Embryophyta</taxon>
        <taxon>Tracheophyta</taxon>
        <taxon>Spermatophyta</taxon>
        <taxon>Magnoliopsida</taxon>
        <taxon>eudicotyledons</taxon>
        <taxon>Gunneridae</taxon>
        <taxon>Pentapetalae</taxon>
        <taxon>rosids</taxon>
        <taxon>fabids</taxon>
        <taxon>Fabales</taxon>
        <taxon>Fabaceae</taxon>
        <taxon>Papilionoideae</taxon>
        <taxon>50 kb inversion clade</taxon>
        <taxon>NPAAA clade</taxon>
        <taxon>indigoferoid/millettioid clade</taxon>
        <taxon>Phaseoleae</taxon>
        <taxon>Phaseolus</taxon>
    </lineage>
</organism>
<gene>
    <name evidence="1" type="ORF">VNO80_16336</name>
</gene>
<evidence type="ECO:0000313" key="2">
    <source>
        <dbReference type="Proteomes" id="UP001374584"/>
    </source>
</evidence>
<name>A0AAN9MLW1_PHACN</name>
<proteinExistence type="predicted"/>
<accession>A0AAN9MLW1</accession>